<dbReference type="SUPFAM" id="SSF48726">
    <property type="entry name" value="Immunoglobulin"/>
    <property type="match status" value="1"/>
</dbReference>
<dbReference type="AlphaFoldDB" id="A0AAD7R4F2"/>
<organism evidence="3 4">
    <name type="scientific">Aldrovandia affinis</name>
    <dbReference type="NCBI Taxonomy" id="143900"/>
    <lineage>
        <taxon>Eukaryota</taxon>
        <taxon>Metazoa</taxon>
        <taxon>Chordata</taxon>
        <taxon>Craniata</taxon>
        <taxon>Vertebrata</taxon>
        <taxon>Euteleostomi</taxon>
        <taxon>Actinopterygii</taxon>
        <taxon>Neopterygii</taxon>
        <taxon>Teleostei</taxon>
        <taxon>Notacanthiformes</taxon>
        <taxon>Halosauridae</taxon>
        <taxon>Aldrovandia</taxon>
    </lineage>
</organism>
<dbReference type="PRINTS" id="PR01856">
    <property type="entry name" value="BASIGIN"/>
</dbReference>
<comment type="caution">
    <text evidence="3">The sequence shown here is derived from an EMBL/GenBank/DDBJ whole genome shotgun (WGS) entry which is preliminary data.</text>
</comment>
<gene>
    <name evidence="3" type="ORF">AAFF_G00392950</name>
</gene>
<feature type="signal peptide" evidence="1">
    <location>
        <begin position="1"/>
        <end position="18"/>
    </location>
</feature>
<dbReference type="InterPro" id="IPR013783">
    <property type="entry name" value="Ig-like_fold"/>
</dbReference>
<evidence type="ECO:0000256" key="1">
    <source>
        <dbReference type="SAM" id="SignalP"/>
    </source>
</evidence>
<dbReference type="Proteomes" id="UP001221898">
    <property type="component" value="Unassembled WGS sequence"/>
</dbReference>
<feature type="chain" id="PRO_5042005416" description="Ig-like domain-containing protein" evidence="1">
    <location>
        <begin position="19"/>
        <end position="161"/>
    </location>
</feature>
<dbReference type="Gene3D" id="2.60.40.10">
    <property type="entry name" value="Immunoglobulins"/>
    <property type="match status" value="1"/>
</dbReference>
<dbReference type="InterPro" id="IPR036179">
    <property type="entry name" value="Ig-like_dom_sf"/>
</dbReference>
<accession>A0AAD7R4F2</accession>
<keyword evidence="4" id="KW-1185">Reference proteome</keyword>
<keyword evidence="1" id="KW-0732">Signal</keyword>
<proteinExistence type="predicted"/>
<reference evidence="3" key="1">
    <citation type="journal article" date="2023" name="Science">
        <title>Genome structures resolve the early diversification of teleost fishes.</title>
        <authorList>
            <person name="Parey E."/>
            <person name="Louis A."/>
            <person name="Montfort J."/>
            <person name="Bouchez O."/>
            <person name="Roques C."/>
            <person name="Iampietro C."/>
            <person name="Lluch J."/>
            <person name="Castinel A."/>
            <person name="Donnadieu C."/>
            <person name="Desvignes T."/>
            <person name="Floi Bucao C."/>
            <person name="Jouanno E."/>
            <person name="Wen M."/>
            <person name="Mejri S."/>
            <person name="Dirks R."/>
            <person name="Jansen H."/>
            <person name="Henkel C."/>
            <person name="Chen W.J."/>
            <person name="Zahm M."/>
            <person name="Cabau C."/>
            <person name="Klopp C."/>
            <person name="Thompson A.W."/>
            <person name="Robinson-Rechavi M."/>
            <person name="Braasch I."/>
            <person name="Lecointre G."/>
            <person name="Bobe J."/>
            <person name="Postlethwait J.H."/>
            <person name="Berthelot C."/>
            <person name="Roest Crollius H."/>
            <person name="Guiguen Y."/>
        </authorList>
    </citation>
    <scope>NUCLEOTIDE SEQUENCE</scope>
    <source>
        <strain evidence="3">NC1722</strain>
    </source>
</reference>
<evidence type="ECO:0000259" key="2">
    <source>
        <dbReference type="PROSITE" id="PS50835"/>
    </source>
</evidence>
<dbReference type="PROSITE" id="PS50835">
    <property type="entry name" value="IG_LIKE"/>
    <property type="match status" value="2"/>
</dbReference>
<protein>
    <recommendedName>
        <fullName evidence="2">Ig-like domain-containing protein</fullName>
    </recommendedName>
</protein>
<feature type="domain" description="Ig-like" evidence="2">
    <location>
        <begin position="108"/>
        <end position="161"/>
    </location>
</feature>
<name>A0AAD7R4F2_9TELE</name>
<evidence type="ECO:0000313" key="3">
    <source>
        <dbReference type="EMBL" id="KAJ8362142.1"/>
    </source>
</evidence>
<evidence type="ECO:0000313" key="4">
    <source>
        <dbReference type="Proteomes" id="UP001221898"/>
    </source>
</evidence>
<feature type="domain" description="Ig-like" evidence="2">
    <location>
        <begin position="32"/>
        <end position="99"/>
    </location>
</feature>
<sequence length="161" mass="17292">MALLRIAVLLVCLCWVHADAGVIVAQPAVVSNQTSAVLHCNITTTTAVLGHFWTKNGKTIESTSEDGPAISIEYKLENIDSKSGGLYACVFRIEGGELSENIPVKTVPHVSAYKKQEHGNEGDKGILVCESHGYPLPTDWSWAVLGPDDVEQEITNATTST</sequence>
<dbReference type="InterPro" id="IPR007110">
    <property type="entry name" value="Ig-like_dom"/>
</dbReference>
<dbReference type="EMBL" id="JAINUG010000746">
    <property type="protein sequence ID" value="KAJ8362142.1"/>
    <property type="molecule type" value="Genomic_DNA"/>
</dbReference>